<comment type="pathway">
    <text evidence="6 18">Cofactor biosynthesis; D-erythroascorbate biosynthesis; dehydro-D-arabinono-1,4-lactone from D-arabinose: step 2/2.</text>
</comment>
<evidence type="ECO:0000256" key="3">
    <source>
        <dbReference type="ARBA" id="ARBA00004111"/>
    </source>
</evidence>
<evidence type="ECO:0000256" key="8">
    <source>
        <dbReference type="ARBA" id="ARBA00022630"/>
    </source>
</evidence>
<dbReference type="NCBIfam" id="TIGR01678">
    <property type="entry name" value="FAD_lactone_ox"/>
    <property type="match status" value="1"/>
</dbReference>
<evidence type="ECO:0000256" key="10">
    <source>
        <dbReference type="ARBA" id="ARBA00022692"/>
    </source>
</evidence>
<evidence type="ECO:0000256" key="13">
    <source>
        <dbReference type="ARBA" id="ARBA00022848"/>
    </source>
</evidence>
<gene>
    <name evidence="20" type="ORF">BASA50_011304</name>
</gene>
<evidence type="ECO:0000256" key="17">
    <source>
        <dbReference type="ARBA" id="ARBA00048083"/>
    </source>
</evidence>
<evidence type="ECO:0000313" key="20">
    <source>
        <dbReference type="EMBL" id="KAH6587700.1"/>
    </source>
</evidence>
<dbReference type="PROSITE" id="PS00862">
    <property type="entry name" value="OX2_COVAL_FAD"/>
    <property type="match status" value="1"/>
</dbReference>
<dbReference type="PANTHER" id="PTHR43762:SF8">
    <property type="entry name" value="L-GULONOLACTONE OXIDASE"/>
    <property type="match status" value="1"/>
</dbReference>
<keyword evidence="13" id="KW-0492">Microsome</keyword>
<keyword evidence="16" id="KW-0472">Membrane</keyword>
<dbReference type="InterPro" id="IPR010031">
    <property type="entry name" value="FAD_lactone_oxidase-like"/>
</dbReference>
<sequence length="568" mass="64091">MPINDRVLFEWKACDTSVFSRLTAMTKDQGIIICGKGGDCAPSNRLVNILPHDAFTNLSLQNHHLPSFTANTYRTDRPAVPLLSEVMHSKSIVGNTDQHKEEDQHSKEQHLQISDHKPHMEHLQNQTFQNWAKTFSCEPELVLMAKTEDDVVQAIALARQRSLKLRVVGSGHSPSDISCTNGIMLNIDALNAVTKIDVETRQITIGAGIKLHQLNELLDRLGWALPNLGSISEQSIAGAISTGTHGTGIDFGVLAAMVLELELITASGEKHTASRTVAPDLFLAALCSLGCLGVITQVTIQVVPAFQIKSTQKPIHFENMISNFDKHLRSADHVRFWWFPHTENCIVWKGARTTEPPQPIKPNWMKDTLLGVHFYEMSLFISTLVPAIVPTINKRFFDIFFGSPVSTIDKSFNVFNFDCLFSQYVTEWAIECSKAPEALTRLKKFLEEHPEVVAHSPVEIRFVKRDDIYLSMANGHDTCFIGIIMYRPYGKDVDKETYWKGYESIMMDLGGRPHWAKEHHLTAKDLRARYPMFDAFCAIRERMDPTNMFSNSYVERHIMDTAPMKAKL</sequence>
<keyword evidence="18" id="KW-0496">Mitochondrion</keyword>
<evidence type="ECO:0000256" key="5">
    <source>
        <dbReference type="ARBA" id="ARBA00004764"/>
    </source>
</evidence>
<evidence type="ECO:0000256" key="14">
    <source>
        <dbReference type="ARBA" id="ARBA00022989"/>
    </source>
</evidence>
<dbReference type="InterPro" id="IPR030654">
    <property type="entry name" value="Sugar_lactone_oxidase"/>
</dbReference>
<evidence type="ECO:0000256" key="15">
    <source>
        <dbReference type="ARBA" id="ARBA00023002"/>
    </source>
</evidence>
<dbReference type="Gene3D" id="3.30.70.2520">
    <property type="match status" value="1"/>
</dbReference>
<dbReference type="InterPro" id="IPR016167">
    <property type="entry name" value="FAD-bd_PCMH_sub1"/>
</dbReference>
<evidence type="ECO:0000256" key="6">
    <source>
        <dbReference type="ARBA" id="ARBA00005083"/>
    </source>
</evidence>
<evidence type="ECO:0000256" key="1">
    <source>
        <dbReference type="ARBA" id="ARBA00001974"/>
    </source>
</evidence>
<dbReference type="Proteomes" id="UP001648503">
    <property type="component" value="Unassembled WGS sequence"/>
</dbReference>
<dbReference type="InterPro" id="IPR016169">
    <property type="entry name" value="FAD-bd_PCMH_sub2"/>
</dbReference>
<dbReference type="Pfam" id="PF01565">
    <property type="entry name" value="FAD_binding_4"/>
    <property type="match status" value="1"/>
</dbReference>
<dbReference type="PANTHER" id="PTHR43762">
    <property type="entry name" value="L-GULONOLACTONE OXIDASE"/>
    <property type="match status" value="1"/>
</dbReference>
<evidence type="ECO:0000256" key="16">
    <source>
        <dbReference type="ARBA" id="ARBA00023136"/>
    </source>
</evidence>
<keyword evidence="14" id="KW-1133">Transmembrane helix</keyword>
<dbReference type="InterPro" id="IPR007173">
    <property type="entry name" value="ALO_C"/>
</dbReference>
<dbReference type="Gene3D" id="3.30.43.10">
    <property type="entry name" value="Uridine Diphospho-n-acetylenolpyruvylglucosamine Reductase, domain 2"/>
    <property type="match status" value="1"/>
</dbReference>
<evidence type="ECO:0000256" key="4">
    <source>
        <dbReference type="ARBA" id="ARBA00004389"/>
    </source>
</evidence>
<accession>A0ABQ8EZF5</accession>
<protein>
    <recommendedName>
        <fullName evidence="18">D-arabinono-1,4-lactone oxidase</fullName>
        <shortName evidence="18">ALO</shortName>
        <ecNumber evidence="18">1.1.3.37</ecNumber>
    </recommendedName>
    <alternativeName>
        <fullName evidence="18">L-galactono-gamma-lactone oxidase</fullName>
    </alternativeName>
</protein>
<dbReference type="Gene3D" id="3.30.465.10">
    <property type="match status" value="1"/>
</dbReference>
<evidence type="ECO:0000256" key="9">
    <source>
        <dbReference type="ARBA" id="ARBA00022644"/>
    </source>
</evidence>
<name>A0ABQ8EZF5_9FUNG</name>
<dbReference type="InterPro" id="IPR036318">
    <property type="entry name" value="FAD-bd_PCMH-like_sf"/>
</dbReference>
<comment type="cofactor">
    <cofactor evidence="1 18">
        <name>FAD</name>
        <dbReference type="ChEBI" id="CHEBI:57692"/>
    </cofactor>
</comment>
<dbReference type="InterPro" id="IPR006094">
    <property type="entry name" value="Oxid_FAD_bind_N"/>
</dbReference>
<comment type="catalytic activity">
    <reaction evidence="18">
        <text>D-arabinono-1,4-lactone + O2 = dehydro-D-arabinono-1,4-lactone + H2O2 + H(+)</text>
        <dbReference type="Rhea" id="RHEA:23756"/>
        <dbReference type="ChEBI" id="CHEBI:15378"/>
        <dbReference type="ChEBI" id="CHEBI:15379"/>
        <dbReference type="ChEBI" id="CHEBI:16240"/>
        <dbReference type="ChEBI" id="CHEBI:16292"/>
        <dbReference type="ChEBI" id="CHEBI:58277"/>
        <dbReference type="EC" id="1.1.3.37"/>
    </reaction>
</comment>
<comment type="similarity">
    <text evidence="7 18">Belongs to the oxygen-dependent FAD-linked oxidoreductase family.</text>
</comment>
<comment type="function">
    <text evidence="2">Oxidizes L-gulono-1,4-lactone to hydrogen peroxide and L-xylo-hexulonolactone which spontaneously isomerizes to L-ascorbate.</text>
</comment>
<keyword evidence="15 18" id="KW-0560">Oxidoreductase</keyword>
<evidence type="ECO:0000259" key="19">
    <source>
        <dbReference type="PROSITE" id="PS51387"/>
    </source>
</evidence>
<evidence type="ECO:0000256" key="18">
    <source>
        <dbReference type="RuleBase" id="RU367158"/>
    </source>
</evidence>
<organism evidence="20 21">
    <name type="scientific">Batrachochytrium salamandrivorans</name>
    <dbReference type="NCBI Taxonomy" id="1357716"/>
    <lineage>
        <taxon>Eukaryota</taxon>
        <taxon>Fungi</taxon>
        <taxon>Fungi incertae sedis</taxon>
        <taxon>Chytridiomycota</taxon>
        <taxon>Chytridiomycota incertae sedis</taxon>
        <taxon>Chytridiomycetes</taxon>
        <taxon>Rhizophydiales</taxon>
        <taxon>Rhizophydiales incertae sedis</taxon>
        <taxon>Batrachochytrium</taxon>
    </lineage>
</organism>
<proteinExistence type="inferred from homology"/>
<dbReference type="Pfam" id="PF04030">
    <property type="entry name" value="ALO"/>
    <property type="match status" value="1"/>
</dbReference>
<keyword evidence="21" id="KW-1185">Reference proteome</keyword>
<evidence type="ECO:0000256" key="7">
    <source>
        <dbReference type="ARBA" id="ARBA00005466"/>
    </source>
</evidence>
<dbReference type="NCBIfam" id="TIGR01679">
    <property type="entry name" value="bact_FAD_ox"/>
    <property type="match status" value="1"/>
</dbReference>
<comment type="catalytic activity">
    <reaction evidence="17">
        <text>L-gulono-1,4-lactone + O2 = L-ascorbate + H2O2 + H(+)</text>
        <dbReference type="Rhea" id="RHEA:32363"/>
        <dbReference type="ChEBI" id="CHEBI:15378"/>
        <dbReference type="ChEBI" id="CHEBI:15379"/>
        <dbReference type="ChEBI" id="CHEBI:16240"/>
        <dbReference type="ChEBI" id="CHEBI:17587"/>
        <dbReference type="ChEBI" id="CHEBI:38290"/>
        <dbReference type="EC" id="1.1.3.8"/>
    </reaction>
</comment>
<evidence type="ECO:0000256" key="11">
    <source>
        <dbReference type="ARBA" id="ARBA00022824"/>
    </source>
</evidence>
<keyword evidence="8 18" id="KW-0285">Flavoprotein</keyword>
<keyword evidence="9" id="KW-0060">Ascorbate biosynthesis</keyword>
<dbReference type="EMBL" id="JAFCIX010000555">
    <property type="protein sequence ID" value="KAH6587700.1"/>
    <property type="molecule type" value="Genomic_DNA"/>
</dbReference>
<reference evidence="20 21" key="1">
    <citation type="submission" date="2021-02" db="EMBL/GenBank/DDBJ databases">
        <title>Variation within the Batrachochytrium salamandrivorans European outbreak.</title>
        <authorList>
            <person name="Kelly M."/>
            <person name="Pasmans F."/>
            <person name="Shea T.P."/>
            <person name="Munoz J.F."/>
            <person name="Carranza S."/>
            <person name="Cuomo C.A."/>
            <person name="Martel A."/>
        </authorList>
    </citation>
    <scope>NUCLEOTIDE SEQUENCE [LARGE SCALE GENOMIC DNA]</scope>
    <source>
        <strain evidence="20 21">AMFP18/2</strain>
    </source>
</reference>
<dbReference type="SUPFAM" id="SSF56176">
    <property type="entry name" value="FAD-binding/transporter-associated domain-like"/>
    <property type="match status" value="1"/>
</dbReference>
<evidence type="ECO:0000256" key="12">
    <source>
        <dbReference type="ARBA" id="ARBA00022827"/>
    </source>
</evidence>
<dbReference type="Gene3D" id="1.10.45.10">
    <property type="entry name" value="Vanillyl-alcohol Oxidase, Chain A, domain 4"/>
    <property type="match status" value="1"/>
</dbReference>
<dbReference type="InterPro" id="IPR016166">
    <property type="entry name" value="FAD-bd_PCMH"/>
</dbReference>
<dbReference type="InterPro" id="IPR006093">
    <property type="entry name" value="Oxy_OxRdtase_FAD_BS"/>
</dbReference>
<keyword evidence="12 18" id="KW-0274">FAD</keyword>
<feature type="domain" description="FAD-binding PCMH-type" evidence="19">
    <location>
        <begin position="135"/>
        <end position="305"/>
    </location>
</feature>
<dbReference type="InterPro" id="IPR016171">
    <property type="entry name" value="Vanillyl_alc_oxidase_C-sub2"/>
</dbReference>
<evidence type="ECO:0000313" key="21">
    <source>
        <dbReference type="Proteomes" id="UP001648503"/>
    </source>
</evidence>
<dbReference type="EC" id="1.1.3.37" evidence="18"/>
<keyword evidence="11" id="KW-0256">Endoplasmic reticulum</keyword>
<keyword evidence="10" id="KW-0812">Transmembrane</keyword>
<comment type="pathway">
    <text evidence="5">Cofactor biosynthesis; L-ascorbate biosynthesis via UDP-alpha-D-glucuronate pathway; L-ascorbate from UDP-alpha-D-glucuronate: step 4/4.</text>
</comment>
<dbReference type="PROSITE" id="PS51387">
    <property type="entry name" value="FAD_PCMH"/>
    <property type="match status" value="1"/>
</dbReference>
<evidence type="ECO:0000256" key="2">
    <source>
        <dbReference type="ARBA" id="ARBA00003303"/>
    </source>
</evidence>
<comment type="subcellular location">
    <subcellularLocation>
        <location evidence="4">Endoplasmic reticulum membrane</location>
        <topology evidence="4">Single-pass membrane protein</topology>
    </subcellularLocation>
    <subcellularLocation>
        <location evidence="3">Microsome membrane</location>
        <topology evidence="3">Single-pass membrane protein</topology>
    </subcellularLocation>
    <subcellularLocation>
        <location evidence="18">Mitochondrion membrane</location>
    </subcellularLocation>
</comment>
<comment type="caution">
    <text evidence="20">The sequence shown here is derived from an EMBL/GenBank/DDBJ whole genome shotgun (WGS) entry which is preliminary data.</text>
</comment>